<accession>A0A078B8B2</accession>
<protein>
    <submittedName>
        <fullName evidence="1">Uncharacterized protein</fullName>
    </submittedName>
</protein>
<dbReference type="AlphaFoldDB" id="A0A078B8B2"/>
<dbReference type="EMBL" id="CCKQ01018665">
    <property type="protein sequence ID" value="CDW90644.1"/>
    <property type="molecule type" value="Genomic_DNA"/>
</dbReference>
<gene>
    <name evidence="1" type="primary">Contig3609.g3849</name>
    <name evidence="1" type="ORF">STYLEM_19789</name>
</gene>
<reference evidence="1 2" key="1">
    <citation type="submission" date="2014-06" db="EMBL/GenBank/DDBJ databases">
        <authorList>
            <person name="Swart Estienne"/>
        </authorList>
    </citation>
    <scope>NUCLEOTIDE SEQUENCE [LARGE SCALE GENOMIC DNA]</scope>
    <source>
        <strain evidence="1 2">130c</strain>
    </source>
</reference>
<dbReference type="Proteomes" id="UP000039865">
    <property type="component" value="Unassembled WGS sequence"/>
</dbReference>
<organism evidence="1 2">
    <name type="scientific">Stylonychia lemnae</name>
    <name type="common">Ciliate</name>
    <dbReference type="NCBI Taxonomy" id="5949"/>
    <lineage>
        <taxon>Eukaryota</taxon>
        <taxon>Sar</taxon>
        <taxon>Alveolata</taxon>
        <taxon>Ciliophora</taxon>
        <taxon>Intramacronucleata</taxon>
        <taxon>Spirotrichea</taxon>
        <taxon>Stichotrichia</taxon>
        <taxon>Sporadotrichida</taxon>
        <taxon>Oxytrichidae</taxon>
        <taxon>Stylonychinae</taxon>
        <taxon>Stylonychia</taxon>
    </lineage>
</organism>
<evidence type="ECO:0000313" key="2">
    <source>
        <dbReference type="Proteomes" id="UP000039865"/>
    </source>
</evidence>
<name>A0A078B8B2_STYLE</name>
<keyword evidence="2" id="KW-1185">Reference proteome</keyword>
<evidence type="ECO:0000313" key="1">
    <source>
        <dbReference type="EMBL" id="CDW90644.1"/>
    </source>
</evidence>
<dbReference type="InParanoid" id="A0A078B8B2"/>
<proteinExistence type="predicted"/>
<sequence>MSSAGMKIFYQHGDLLESLVSQSKTISKLLRSTEKILIPTSFESCQTKDHNNILEVQEDGGLKPHKIYRYSTFKWSNKQKKTSIKDNQQENTGHSVQEAQVQDIKGVMSGKFQKLTKKEDDQNESQDIKEQILNLDQIQSF</sequence>